<dbReference type="EMBL" id="BK014669">
    <property type="protein sequence ID" value="DAD67146.1"/>
    <property type="molecule type" value="Genomic_DNA"/>
</dbReference>
<name>A0A8S5LB07_9VIRU</name>
<reference evidence="1" key="1">
    <citation type="journal article" date="2021" name="Proc. Natl. Acad. Sci. U.S.A.">
        <title>A Catalog of Tens of Thousands of Viruses from Human Metagenomes Reveals Hidden Associations with Chronic Diseases.</title>
        <authorList>
            <person name="Tisza M.J."/>
            <person name="Buck C.B."/>
        </authorList>
    </citation>
    <scope>NUCLEOTIDE SEQUENCE</scope>
    <source>
        <strain evidence="1">Cty645</strain>
    </source>
</reference>
<organism evidence="1">
    <name type="scientific">Microviridae sp. cty645</name>
    <dbReference type="NCBI Taxonomy" id="2823616"/>
    <lineage>
        <taxon>Viruses</taxon>
        <taxon>Monodnaviria</taxon>
        <taxon>Sangervirae</taxon>
        <taxon>Phixviricota</taxon>
        <taxon>Malgrandaviricetes</taxon>
        <taxon>Petitvirales</taxon>
        <taxon>Microviridae</taxon>
    </lineage>
</organism>
<accession>A0A8S5LB07</accession>
<protein>
    <submittedName>
        <fullName evidence="1">Uncharacterized protein</fullName>
    </submittedName>
</protein>
<evidence type="ECO:0000313" key="1">
    <source>
        <dbReference type="EMBL" id="DAD67146.1"/>
    </source>
</evidence>
<sequence>MKKIYMSEQNYIELKFFGYIMGKKYNYEKLFKKGEEIICRKYAFELGDETNKDGLYKVEKRFVEDVIITKRG</sequence>
<proteinExistence type="predicted"/>